<organism evidence="1 2">
    <name type="scientific">Musa troglodytarum</name>
    <name type="common">fe'i banana</name>
    <dbReference type="NCBI Taxonomy" id="320322"/>
    <lineage>
        <taxon>Eukaryota</taxon>
        <taxon>Viridiplantae</taxon>
        <taxon>Streptophyta</taxon>
        <taxon>Embryophyta</taxon>
        <taxon>Tracheophyta</taxon>
        <taxon>Spermatophyta</taxon>
        <taxon>Magnoliopsida</taxon>
        <taxon>Liliopsida</taxon>
        <taxon>Zingiberales</taxon>
        <taxon>Musaceae</taxon>
        <taxon>Musa</taxon>
    </lineage>
</organism>
<dbReference type="AlphaFoldDB" id="A0A9E7KPI2"/>
<reference evidence="1" key="1">
    <citation type="submission" date="2022-05" db="EMBL/GenBank/DDBJ databases">
        <title>The Musa troglodytarum L. genome provides insights into the mechanism of non-climacteric behaviour and enrichment of carotenoids.</title>
        <authorList>
            <person name="Wang J."/>
        </authorList>
    </citation>
    <scope>NUCLEOTIDE SEQUENCE</scope>
    <source>
        <tissue evidence="1">Leaf</tissue>
    </source>
</reference>
<sequence>MPIAGPLPEPLPILSRAVDGCSNRNSVGGGFIEDGKEAHAAGAGQVLGDWGRHHLGTSNLTIEKYFVIENKGSAPADPAETCKVPEQDKS</sequence>
<accession>A0A9E7KPI2</accession>
<dbReference type="EMBL" id="CP097510">
    <property type="protein sequence ID" value="URE22655.1"/>
    <property type="molecule type" value="Genomic_DNA"/>
</dbReference>
<evidence type="ECO:0000313" key="2">
    <source>
        <dbReference type="Proteomes" id="UP001055439"/>
    </source>
</evidence>
<evidence type="ECO:0000313" key="1">
    <source>
        <dbReference type="EMBL" id="URE22655.1"/>
    </source>
</evidence>
<proteinExistence type="predicted"/>
<dbReference type="Proteomes" id="UP001055439">
    <property type="component" value="Chromosome 8"/>
</dbReference>
<protein>
    <submittedName>
        <fullName evidence="1">Serine threonine-protein phosphatase 6 regulatory subunit</fullName>
    </submittedName>
</protein>
<gene>
    <name evidence="1" type="ORF">MUK42_17672</name>
</gene>
<name>A0A9E7KPI2_9LILI</name>
<keyword evidence="2" id="KW-1185">Reference proteome</keyword>
<dbReference type="OrthoDB" id="295029at2759"/>